<dbReference type="PANTHER" id="PTHR46890:SF48">
    <property type="entry name" value="RNA-DIRECTED DNA POLYMERASE"/>
    <property type="match status" value="1"/>
</dbReference>
<dbReference type="CDD" id="cd01650">
    <property type="entry name" value="RT_nLTR_like"/>
    <property type="match status" value="1"/>
</dbReference>
<feature type="domain" description="Reverse transcriptase" evidence="1">
    <location>
        <begin position="175"/>
        <end position="361"/>
    </location>
</feature>
<dbReference type="SUPFAM" id="SSF56672">
    <property type="entry name" value="DNA/RNA polymerases"/>
    <property type="match status" value="1"/>
</dbReference>
<dbReference type="PANTHER" id="PTHR46890">
    <property type="entry name" value="NON-LTR RETROLELEMENT REVERSE TRANSCRIPTASE-LIKE PROTEIN-RELATED"/>
    <property type="match status" value="1"/>
</dbReference>
<dbReference type="PROSITE" id="PS50878">
    <property type="entry name" value="RT_POL"/>
    <property type="match status" value="1"/>
</dbReference>
<dbReference type="InterPro" id="IPR052343">
    <property type="entry name" value="Retrotransposon-Effector_Assoc"/>
</dbReference>
<dbReference type="AlphaFoldDB" id="A0A5E4G622"/>
<proteinExistence type="predicted"/>
<name>A0A5E4G622_PRUDU</name>
<dbReference type="OMA" id="CADAYKE"/>
<dbReference type="Gramene" id="VVA35088">
    <property type="protein sequence ID" value="VVA35088"/>
    <property type="gene ID" value="Prudul26B011974"/>
</dbReference>
<accession>A0A5E4G622</accession>
<evidence type="ECO:0000259" key="1">
    <source>
        <dbReference type="PROSITE" id="PS50878"/>
    </source>
</evidence>
<sequence>MNDLEDLQKSKDSTEARQKLEQIKSALESVWKKEEIYWSQRARIQWLKAGDQNTKIFHLTTVQRRQKNRFLRLRNESGGWLLGEHLIGAEFRNYFSELFKSAGPRRWGNILDAIPRLVTDDMNSLLTAPFSEEEVSLAAHQLEAFKAPGPDGFQGAFYHKFWEDVKGTVTGAAGDLFNGTAQMRIINQTFIALIPKVLANQIKSVLPEVISESQTAFVQDRQIQDNIIVAHEAFHYLKLKRTGCKLEAGLKIDMSKAFDRVEWDFLVGVMQKLGFSDFWINMVMACVSTVSFSVLINGKPGEPFQPIRGLRQGDPFSPYLFLIISEALSRNIMKCIESGEIKGIRIARGSPTLSHLFFADD</sequence>
<dbReference type="Pfam" id="PF00078">
    <property type="entry name" value="RVT_1"/>
    <property type="match status" value="1"/>
</dbReference>
<reference evidence="3" key="1">
    <citation type="journal article" date="2020" name="Plant J.">
        <title>Transposons played a major role in the diversification between the closely related almond and peach genomes: results from the almond genome sequence.</title>
        <authorList>
            <person name="Alioto T."/>
            <person name="Alexiou K.G."/>
            <person name="Bardil A."/>
            <person name="Barteri F."/>
            <person name="Castanera R."/>
            <person name="Cruz F."/>
            <person name="Dhingra A."/>
            <person name="Duval H."/>
            <person name="Fernandez I Marti A."/>
            <person name="Frias L."/>
            <person name="Galan B."/>
            <person name="Garcia J.L."/>
            <person name="Howad W."/>
            <person name="Gomez-Garrido J."/>
            <person name="Gut M."/>
            <person name="Julca I."/>
            <person name="Morata J."/>
            <person name="Puigdomenech P."/>
            <person name="Ribeca P."/>
            <person name="Rubio Cabetas M.J."/>
            <person name="Vlasova A."/>
            <person name="Wirthensohn M."/>
            <person name="Garcia-Mas J."/>
            <person name="Gabaldon T."/>
            <person name="Casacuberta J.M."/>
            <person name="Arus P."/>
        </authorList>
    </citation>
    <scope>NUCLEOTIDE SEQUENCE [LARGE SCALE GENOMIC DNA]</scope>
    <source>
        <strain evidence="3">cv. Texas</strain>
    </source>
</reference>
<protein>
    <submittedName>
        <fullName evidence="2">PREDICTED: reverse mRNAase</fullName>
    </submittedName>
</protein>
<dbReference type="Proteomes" id="UP000327085">
    <property type="component" value="Chromosome 4"/>
</dbReference>
<dbReference type="InterPro" id="IPR000477">
    <property type="entry name" value="RT_dom"/>
</dbReference>
<gene>
    <name evidence="2" type="ORF">ALMOND_2B011974</name>
</gene>
<dbReference type="InParanoid" id="A0A5E4G622"/>
<evidence type="ECO:0000313" key="2">
    <source>
        <dbReference type="EMBL" id="VVA35088.1"/>
    </source>
</evidence>
<organism evidence="2 3">
    <name type="scientific">Prunus dulcis</name>
    <name type="common">Almond</name>
    <name type="synonym">Amygdalus dulcis</name>
    <dbReference type="NCBI Taxonomy" id="3755"/>
    <lineage>
        <taxon>Eukaryota</taxon>
        <taxon>Viridiplantae</taxon>
        <taxon>Streptophyta</taxon>
        <taxon>Embryophyta</taxon>
        <taxon>Tracheophyta</taxon>
        <taxon>Spermatophyta</taxon>
        <taxon>Magnoliopsida</taxon>
        <taxon>eudicotyledons</taxon>
        <taxon>Gunneridae</taxon>
        <taxon>Pentapetalae</taxon>
        <taxon>rosids</taxon>
        <taxon>fabids</taxon>
        <taxon>Rosales</taxon>
        <taxon>Rosaceae</taxon>
        <taxon>Amygdaloideae</taxon>
        <taxon>Amygdaleae</taxon>
        <taxon>Prunus</taxon>
    </lineage>
</organism>
<dbReference type="InterPro" id="IPR043502">
    <property type="entry name" value="DNA/RNA_pol_sf"/>
</dbReference>
<evidence type="ECO:0000313" key="3">
    <source>
        <dbReference type="Proteomes" id="UP000327085"/>
    </source>
</evidence>
<dbReference type="EMBL" id="CABIKO010000369">
    <property type="protein sequence ID" value="VVA35088.1"/>
    <property type="molecule type" value="Genomic_DNA"/>
</dbReference>